<evidence type="ECO:0000313" key="3">
    <source>
        <dbReference type="Proteomes" id="UP001597347"/>
    </source>
</evidence>
<proteinExistence type="predicted"/>
<sequence>MPGRPPALGTALLLGGVLVLFVSVIAQLATTDGLAQTLWVGASIAGAVLAAIGIAVLIRRGTGGGGAPD</sequence>
<protein>
    <submittedName>
        <fullName evidence="2">Uncharacterized protein</fullName>
    </submittedName>
</protein>
<reference evidence="3" key="1">
    <citation type="journal article" date="2019" name="Int. J. Syst. Evol. Microbiol.">
        <title>The Global Catalogue of Microorganisms (GCM) 10K type strain sequencing project: providing services to taxonomists for standard genome sequencing and annotation.</title>
        <authorList>
            <consortium name="The Broad Institute Genomics Platform"/>
            <consortium name="The Broad Institute Genome Sequencing Center for Infectious Disease"/>
            <person name="Wu L."/>
            <person name="Ma J."/>
        </authorList>
    </citation>
    <scope>NUCLEOTIDE SEQUENCE [LARGE SCALE GENOMIC DNA]</scope>
    <source>
        <strain evidence="3">CGMCC 1.12471</strain>
    </source>
</reference>
<keyword evidence="3" id="KW-1185">Reference proteome</keyword>
<dbReference type="Proteomes" id="UP001597347">
    <property type="component" value="Unassembled WGS sequence"/>
</dbReference>
<dbReference type="RefSeq" id="WP_377934248.1">
    <property type="nucleotide sequence ID" value="NZ_JBHUEA010000012.1"/>
</dbReference>
<dbReference type="EMBL" id="JBHUEA010000012">
    <property type="protein sequence ID" value="MFD1721744.1"/>
    <property type="molecule type" value="Genomic_DNA"/>
</dbReference>
<accession>A0ABW4LF28</accession>
<keyword evidence="1" id="KW-0472">Membrane</keyword>
<keyword evidence="1" id="KW-1133">Transmembrane helix</keyword>
<gene>
    <name evidence="2" type="ORF">ACFSBI_09300</name>
</gene>
<feature type="transmembrane region" description="Helical" evidence="1">
    <location>
        <begin position="36"/>
        <end position="58"/>
    </location>
</feature>
<name>A0ABW4LF28_9MICO</name>
<organism evidence="2 3">
    <name type="scientific">Amnibacterium endophyticum</name>
    <dbReference type="NCBI Taxonomy" id="2109337"/>
    <lineage>
        <taxon>Bacteria</taxon>
        <taxon>Bacillati</taxon>
        <taxon>Actinomycetota</taxon>
        <taxon>Actinomycetes</taxon>
        <taxon>Micrococcales</taxon>
        <taxon>Microbacteriaceae</taxon>
        <taxon>Amnibacterium</taxon>
    </lineage>
</organism>
<evidence type="ECO:0000256" key="1">
    <source>
        <dbReference type="SAM" id="Phobius"/>
    </source>
</evidence>
<comment type="caution">
    <text evidence="2">The sequence shown here is derived from an EMBL/GenBank/DDBJ whole genome shotgun (WGS) entry which is preliminary data.</text>
</comment>
<evidence type="ECO:0000313" key="2">
    <source>
        <dbReference type="EMBL" id="MFD1721744.1"/>
    </source>
</evidence>
<keyword evidence="1" id="KW-0812">Transmembrane</keyword>